<dbReference type="EMBL" id="KN832986">
    <property type="protein sequence ID" value="KIM85005.1"/>
    <property type="molecule type" value="Genomic_DNA"/>
</dbReference>
<evidence type="ECO:0000313" key="4">
    <source>
        <dbReference type="EMBL" id="KIM85005.1"/>
    </source>
</evidence>
<dbReference type="Pfam" id="PF24883">
    <property type="entry name" value="NPHP3_N"/>
    <property type="match status" value="1"/>
</dbReference>
<protein>
    <recommendedName>
        <fullName evidence="3">Nephrocystin 3-like N-terminal domain-containing protein</fullName>
    </recommendedName>
</protein>
<evidence type="ECO:0000256" key="1">
    <source>
        <dbReference type="ARBA" id="ARBA00022737"/>
    </source>
</evidence>
<keyword evidence="2" id="KW-1133">Transmembrane helix</keyword>
<dbReference type="PANTHER" id="PTHR10039:SF14">
    <property type="entry name" value="NACHT DOMAIN-CONTAINING PROTEIN"/>
    <property type="match status" value="1"/>
</dbReference>
<name>A0A0C3FLQ2_PILCF</name>
<evidence type="ECO:0000256" key="2">
    <source>
        <dbReference type="SAM" id="Phobius"/>
    </source>
</evidence>
<feature type="domain" description="Nephrocystin 3-like N-terminal" evidence="3">
    <location>
        <begin position="17"/>
        <end position="102"/>
    </location>
</feature>
<dbReference type="InParanoid" id="A0A0C3FLQ2"/>
<organism evidence="4 5">
    <name type="scientific">Piloderma croceum (strain F 1598)</name>
    <dbReference type="NCBI Taxonomy" id="765440"/>
    <lineage>
        <taxon>Eukaryota</taxon>
        <taxon>Fungi</taxon>
        <taxon>Dikarya</taxon>
        <taxon>Basidiomycota</taxon>
        <taxon>Agaricomycotina</taxon>
        <taxon>Agaricomycetes</taxon>
        <taxon>Agaricomycetidae</taxon>
        <taxon>Atheliales</taxon>
        <taxon>Atheliaceae</taxon>
        <taxon>Piloderma</taxon>
    </lineage>
</organism>
<evidence type="ECO:0000259" key="3">
    <source>
        <dbReference type="Pfam" id="PF24883"/>
    </source>
</evidence>
<dbReference type="HOGENOM" id="CLU_477433_0_0_1"/>
<dbReference type="PANTHER" id="PTHR10039">
    <property type="entry name" value="AMELOGENIN"/>
    <property type="match status" value="1"/>
</dbReference>
<evidence type="ECO:0000313" key="5">
    <source>
        <dbReference type="Proteomes" id="UP000054166"/>
    </source>
</evidence>
<proteinExistence type="predicted"/>
<dbReference type="Proteomes" id="UP000054166">
    <property type="component" value="Unassembled WGS sequence"/>
</dbReference>
<accession>A0A0C3FLQ2</accession>
<keyword evidence="1" id="KW-0677">Repeat</keyword>
<dbReference type="OrthoDB" id="5967843at2759"/>
<feature type="transmembrane region" description="Helical" evidence="2">
    <location>
        <begin position="437"/>
        <end position="457"/>
    </location>
</feature>
<feature type="transmembrane region" description="Helical" evidence="2">
    <location>
        <begin position="469"/>
        <end position="494"/>
    </location>
</feature>
<dbReference type="AlphaFoldDB" id="A0A0C3FLQ2"/>
<gene>
    <name evidence="4" type="ORF">PILCRDRAFT_378357</name>
</gene>
<keyword evidence="2" id="KW-0812">Transmembrane</keyword>
<keyword evidence="5" id="KW-1185">Reference proteome</keyword>
<dbReference type="STRING" id="765440.A0A0C3FLQ2"/>
<keyword evidence="2" id="KW-0472">Membrane</keyword>
<reference evidence="5" key="2">
    <citation type="submission" date="2015-01" db="EMBL/GenBank/DDBJ databases">
        <title>Evolutionary Origins and Diversification of the Mycorrhizal Mutualists.</title>
        <authorList>
            <consortium name="DOE Joint Genome Institute"/>
            <consortium name="Mycorrhizal Genomics Consortium"/>
            <person name="Kohler A."/>
            <person name="Kuo A."/>
            <person name="Nagy L.G."/>
            <person name="Floudas D."/>
            <person name="Copeland A."/>
            <person name="Barry K.W."/>
            <person name="Cichocki N."/>
            <person name="Veneault-Fourrey C."/>
            <person name="LaButti K."/>
            <person name="Lindquist E.A."/>
            <person name="Lipzen A."/>
            <person name="Lundell T."/>
            <person name="Morin E."/>
            <person name="Murat C."/>
            <person name="Riley R."/>
            <person name="Ohm R."/>
            <person name="Sun H."/>
            <person name="Tunlid A."/>
            <person name="Henrissat B."/>
            <person name="Grigoriev I.V."/>
            <person name="Hibbett D.S."/>
            <person name="Martin F."/>
        </authorList>
    </citation>
    <scope>NUCLEOTIDE SEQUENCE [LARGE SCALE GENOMIC DNA]</scope>
    <source>
        <strain evidence="5">F 1598</strain>
    </source>
</reference>
<reference evidence="4 5" key="1">
    <citation type="submission" date="2014-04" db="EMBL/GenBank/DDBJ databases">
        <authorList>
            <consortium name="DOE Joint Genome Institute"/>
            <person name="Kuo A."/>
            <person name="Tarkka M."/>
            <person name="Buscot F."/>
            <person name="Kohler A."/>
            <person name="Nagy L.G."/>
            <person name="Floudas D."/>
            <person name="Copeland A."/>
            <person name="Barry K.W."/>
            <person name="Cichocki N."/>
            <person name="Veneault-Fourrey C."/>
            <person name="LaButti K."/>
            <person name="Lindquist E.A."/>
            <person name="Lipzen A."/>
            <person name="Lundell T."/>
            <person name="Morin E."/>
            <person name="Murat C."/>
            <person name="Sun H."/>
            <person name="Tunlid A."/>
            <person name="Henrissat B."/>
            <person name="Grigoriev I.V."/>
            <person name="Hibbett D.S."/>
            <person name="Martin F."/>
            <person name="Nordberg H.P."/>
            <person name="Cantor M.N."/>
            <person name="Hua S.X."/>
        </authorList>
    </citation>
    <scope>NUCLEOTIDE SEQUENCE [LARGE SCALE GENOMIC DNA]</scope>
    <source>
        <strain evidence="4 5">F 1598</strain>
    </source>
</reference>
<sequence length="571" mass="64202">MAFVRGRYIDGRGAISIPDLMHPICDAITKDETILNAVFADQLLKLIIEPLQSLPDSDSSMVVVIDGLDECDDYIEVAQLIAQLADPLSNPHLPLRFLVTSRPEPPIRAIFEHPGINCMTLRINLQDFSPNDDILSFLERRLRDIPRVRSGVMFEISQPWPSNDDLAALVEKSAGLFIYASTLAMFIDDKGFLPQQRLEMVLADDASLISCGHSDLDRLYTQILSVSSNVDHFMVVIGAIILVRTPLSPRGLSHLLEIEFRSLQLVLERLHSILSIPEDPETGVVTPFHLSLHDFLVTHDRAGHYFIDPSLTHAQLARSCLKRISTLPRFTFPTFRNPMHSWVAIAEHIQQADKVNRITTQYACHYWSSHIPELSRKSFVHDMKDFCRHFVFSWRFFMEIEAQENNIMQSPENQEILRRAREGVRAQQRRFTRASKITLFAVILAGIASVVSVLVVLGRPKPGALATHAVIGLSIGVVCVAGLCLVCIVIIMGITPIQLAMNAPHWGSHSTHRDVETSVLETRLSINEMPFLWRCMFYRALTPRVARMLKRTTLVQEGAGDITNATLESGV</sequence>
<dbReference type="InterPro" id="IPR056884">
    <property type="entry name" value="NPHP3-like_N"/>
</dbReference>